<protein>
    <submittedName>
        <fullName evidence="2">Uncharacterized protein</fullName>
    </submittedName>
</protein>
<gene>
    <name evidence="2" type="ORF">CTM89_18785</name>
</gene>
<accession>A0A2T3M5E9</accession>
<organism evidence="2 3">
    <name type="scientific">Photobacterium leiognathi</name>
    <dbReference type="NCBI Taxonomy" id="553611"/>
    <lineage>
        <taxon>Bacteria</taxon>
        <taxon>Pseudomonadati</taxon>
        <taxon>Pseudomonadota</taxon>
        <taxon>Gammaproteobacteria</taxon>
        <taxon>Vibrionales</taxon>
        <taxon>Vibrionaceae</taxon>
        <taxon>Photobacterium</taxon>
    </lineage>
</organism>
<evidence type="ECO:0000313" key="3">
    <source>
        <dbReference type="Proteomes" id="UP000240410"/>
    </source>
</evidence>
<feature type="signal peptide" evidence="1">
    <location>
        <begin position="1"/>
        <end position="19"/>
    </location>
</feature>
<dbReference type="EMBL" id="PYOJ01000035">
    <property type="protein sequence ID" value="PSV87118.1"/>
    <property type="molecule type" value="Genomic_DNA"/>
</dbReference>
<name>A0A2T3M5E9_PHOLE</name>
<dbReference type="Proteomes" id="UP000240410">
    <property type="component" value="Unassembled WGS sequence"/>
</dbReference>
<evidence type="ECO:0000313" key="2">
    <source>
        <dbReference type="EMBL" id="PSV87118.1"/>
    </source>
</evidence>
<feature type="chain" id="PRO_5015628780" evidence="1">
    <location>
        <begin position="20"/>
        <end position="80"/>
    </location>
</feature>
<sequence length="80" mass="9332">MRYLTVVMLLVPFVLSAHIAEVDKNDICKIDIIKMMKFVENLDYESEKFKKIEPKLNEINSLINHEDYCSAVDKLTKALQ</sequence>
<comment type="caution">
    <text evidence="2">The sequence shown here is derived from an EMBL/GenBank/DDBJ whole genome shotgun (WGS) entry which is preliminary data.</text>
</comment>
<dbReference type="RefSeq" id="WP_107277460.1">
    <property type="nucleotide sequence ID" value="NZ_PYOJ01000035.1"/>
</dbReference>
<dbReference type="AlphaFoldDB" id="A0A2T3M5E9"/>
<reference evidence="2 3" key="1">
    <citation type="submission" date="2018-03" db="EMBL/GenBank/DDBJ databases">
        <title>Whole genome sequencing of Histamine producing bacteria.</title>
        <authorList>
            <person name="Butler K."/>
        </authorList>
    </citation>
    <scope>NUCLEOTIDE SEQUENCE [LARGE SCALE GENOMIC DNA]</scope>
    <source>
        <strain evidence="2 3">ATCC 33979</strain>
    </source>
</reference>
<evidence type="ECO:0000256" key="1">
    <source>
        <dbReference type="SAM" id="SignalP"/>
    </source>
</evidence>
<proteinExistence type="predicted"/>
<keyword evidence="1" id="KW-0732">Signal</keyword>